<protein>
    <submittedName>
        <fullName evidence="2">Uncharacterized protein</fullName>
    </submittedName>
</protein>
<feature type="region of interest" description="Disordered" evidence="1">
    <location>
        <begin position="1"/>
        <end position="32"/>
    </location>
</feature>
<evidence type="ECO:0000256" key="1">
    <source>
        <dbReference type="SAM" id="MobiDB-lite"/>
    </source>
</evidence>
<reference evidence="2" key="1">
    <citation type="journal article" date="2019" name="bioRxiv">
        <title>The Genome of the Zebra Mussel, Dreissena polymorpha: A Resource for Invasive Species Research.</title>
        <authorList>
            <person name="McCartney M.A."/>
            <person name="Auch B."/>
            <person name="Kono T."/>
            <person name="Mallez S."/>
            <person name="Zhang Y."/>
            <person name="Obille A."/>
            <person name="Becker A."/>
            <person name="Abrahante J.E."/>
            <person name="Garbe J."/>
            <person name="Badalamenti J.P."/>
            <person name="Herman A."/>
            <person name="Mangelson H."/>
            <person name="Liachko I."/>
            <person name="Sullivan S."/>
            <person name="Sone E.D."/>
            <person name="Koren S."/>
            <person name="Silverstein K.A.T."/>
            <person name="Beckman K.B."/>
            <person name="Gohl D.M."/>
        </authorList>
    </citation>
    <scope>NUCLEOTIDE SEQUENCE</scope>
    <source>
        <strain evidence="2">Duluth1</strain>
        <tissue evidence="2">Whole animal</tissue>
    </source>
</reference>
<name>A0A9D4DAA1_DREPO</name>
<feature type="compositionally biased region" description="Polar residues" evidence="1">
    <location>
        <begin position="1"/>
        <end position="10"/>
    </location>
</feature>
<dbReference type="AlphaFoldDB" id="A0A9D4DAA1"/>
<proteinExistence type="predicted"/>
<evidence type="ECO:0000313" key="3">
    <source>
        <dbReference type="Proteomes" id="UP000828390"/>
    </source>
</evidence>
<comment type="caution">
    <text evidence="2">The sequence shown here is derived from an EMBL/GenBank/DDBJ whole genome shotgun (WGS) entry which is preliminary data.</text>
</comment>
<organism evidence="2 3">
    <name type="scientific">Dreissena polymorpha</name>
    <name type="common">Zebra mussel</name>
    <name type="synonym">Mytilus polymorpha</name>
    <dbReference type="NCBI Taxonomy" id="45954"/>
    <lineage>
        <taxon>Eukaryota</taxon>
        <taxon>Metazoa</taxon>
        <taxon>Spiralia</taxon>
        <taxon>Lophotrochozoa</taxon>
        <taxon>Mollusca</taxon>
        <taxon>Bivalvia</taxon>
        <taxon>Autobranchia</taxon>
        <taxon>Heteroconchia</taxon>
        <taxon>Euheterodonta</taxon>
        <taxon>Imparidentia</taxon>
        <taxon>Neoheterodontei</taxon>
        <taxon>Myida</taxon>
        <taxon>Dreissenoidea</taxon>
        <taxon>Dreissenidae</taxon>
        <taxon>Dreissena</taxon>
    </lineage>
</organism>
<reference evidence="2" key="2">
    <citation type="submission" date="2020-11" db="EMBL/GenBank/DDBJ databases">
        <authorList>
            <person name="McCartney M.A."/>
            <person name="Auch B."/>
            <person name="Kono T."/>
            <person name="Mallez S."/>
            <person name="Becker A."/>
            <person name="Gohl D.M."/>
            <person name="Silverstein K.A.T."/>
            <person name="Koren S."/>
            <person name="Bechman K.B."/>
            <person name="Herman A."/>
            <person name="Abrahante J.E."/>
            <person name="Garbe J."/>
        </authorList>
    </citation>
    <scope>NUCLEOTIDE SEQUENCE</scope>
    <source>
        <strain evidence="2">Duluth1</strain>
        <tissue evidence="2">Whole animal</tissue>
    </source>
</reference>
<evidence type="ECO:0000313" key="2">
    <source>
        <dbReference type="EMBL" id="KAH3741450.1"/>
    </source>
</evidence>
<gene>
    <name evidence="2" type="ORF">DPMN_048175</name>
</gene>
<sequence>MTLTVSTGNDAVSGCFAPEYREDDDGKTGQREDIKPFSITQFRSKPLICTTTPATNTGQNRSSVRPHLPRIHRVDTNSYEWVLCTTKCSERSVWQNLHETNNHSQEN</sequence>
<accession>A0A9D4DAA1</accession>
<keyword evidence="3" id="KW-1185">Reference proteome</keyword>
<dbReference type="EMBL" id="JAIWYP010000011">
    <property type="protein sequence ID" value="KAH3741450.1"/>
    <property type="molecule type" value="Genomic_DNA"/>
</dbReference>
<dbReference type="Proteomes" id="UP000828390">
    <property type="component" value="Unassembled WGS sequence"/>
</dbReference>